<organism evidence="2 3">
    <name type="scientific">Corynebacterium godavarianum</name>
    <dbReference type="NCBI Taxonomy" id="2054421"/>
    <lineage>
        <taxon>Bacteria</taxon>
        <taxon>Bacillati</taxon>
        <taxon>Actinomycetota</taxon>
        <taxon>Actinomycetes</taxon>
        <taxon>Mycobacteriales</taxon>
        <taxon>Corynebacteriaceae</taxon>
        <taxon>Corynebacterium</taxon>
    </lineage>
</organism>
<dbReference type="EMBL" id="VMHH01000004">
    <property type="protein sequence ID" value="TSJ74332.1"/>
    <property type="molecule type" value="Genomic_DNA"/>
</dbReference>
<comment type="caution">
    <text evidence="2">The sequence shown here is derived from an EMBL/GenBank/DDBJ whole genome shotgun (WGS) entry which is preliminary data.</text>
</comment>
<dbReference type="InterPro" id="IPR016477">
    <property type="entry name" value="Fructo-/Ketosamine-3-kinase"/>
</dbReference>
<evidence type="ECO:0000313" key="2">
    <source>
        <dbReference type="EMBL" id="TSJ74332.1"/>
    </source>
</evidence>
<accession>A0ABY3E400</accession>
<dbReference type="PANTHER" id="PTHR12149:SF8">
    <property type="entry name" value="PROTEIN-RIBULOSAMINE 3-KINASE"/>
    <property type="match status" value="1"/>
</dbReference>
<proteinExistence type="inferred from homology"/>
<keyword evidence="3" id="KW-1185">Reference proteome</keyword>
<dbReference type="Proteomes" id="UP000320747">
    <property type="component" value="Unassembled WGS sequence"/>
</dbReference>
<reference evidence="2 3" key="1">
    <citation type="submission" date="2019-07" db="EMBL/GenBank/DDBJ databases">
        <title>Draft genome of Corynebacterium godavarianum and other related strains.</title>
        <authorList>
            <person name="Bernier A.-M."/>
            <person name="Bernard K."/>
        </authorList>
    </citation>
    <scope>NUCLEOTIDE SEQUENCE [LARGE SCALE GENOMIC DNA]</scope>
    <source>
        <strain evidence="2 3">LMG 29598</strain>
    </source>
</reference>
<dbReference type="Gene3D" id="1.10.510.10">
    <property type="entry name" value="Transferase(Phosphotransferase) domain 1"/>
    <property type="match status" value="1"/>
</dbReference>
<sequence>MMSEGFTKHGSAPGSAASEAAGLRWLREGSQAVVEVLSLHDATNTLTIESVEPARPTRDAALRAGRELAAIHAAGAPAFGAPPTGWEGPNFIGRLEQDCVPADRWAEFYVNQRVLPFARSAHAVGNLDAHGLSEVERACDALLAEDEDAPLARIHGDLWAGNLLFSPEGPRFIDPAAHGGHPLTDIAMLELFGAPYFDAIVDGYLGAGGTPGPGWRARIPVHQLHPLAVHATTHGPSYASALVRAALDTLDALGTGAGKNS</sequence>
<protein>
    <submittedName>
        <fullName evidence="2">Phosphotransferase</fullName>
    </submittedName>
</protein>
<dbReference type="SUPFAM" id="SSF56112">
    <property type="entry name" value="Protein kinase-like (PK-like)"/>
    <property type="match status" value="1"/>
</dbReference>
<evidence type="ECO:0000313" key="3">
    <source>
        <dbReference type="Proteomes" id="UP000320747"/>
    </source>
</evidence>
<dbReference type="InterPro" id="IPR011009">
    <property type="entry name" value="Kinase-like_dom_sf"/>
</dbReference>
<keyword evidence="1" id="KW-0808">Transferase</keyword>
<dbReference type="Pfam" id="PF03881">
    <property type="entry name" value="Fructosamin_kin"/>
    <property type="match status" value="1"/>
</dbReference>
<gene>
    <name evidence="2" type="ORF">FPH17_06085</name>
</gene>
<dbReference type="PIRSF" id="PIRSF006221">
    <property type="entry name" value="Ketosamine-3-kinase"/>
    <property type="match status" value="1"/>
</dbReference>
<comment type="similarity">
    <text evidence="1">Belongs to the fructosamine kinase family.</text>
</comment>
<evidence type="ECO:0000256" key="1">
    <source>
        <dbReference type="PIRNR" id="PIRNR006221"/>
    </source>
</evidence>
<dbReference type="Gene3D" id="1.20.1270.240">
    <property type="match status" value="1"/>
</dbReference>
<dbReference type="PANTHER" id="PTHR12149">
    <property type="entry name" value="FRUCTOSAMINE 3 KINASE-RELATED PROTEIN"/>
    <property type="match status" value="1"/>
</dbReference>
<keyword evidence="1" id="KW-0418">Kinase</keyword>
<name>A0ABY3E400_9CORY</name>